<dbReference type="GO" id="GO:0005634">
    <property type="term" value="C:nucleus"/>
    <property type="evidence" value="ECO:0007669"/>
    <property type="project" value="TreeGrafter"/>
</dbReference>
<organism evidence="5 6">
    <name type="scientific">Rhizopus oryzae</name>
    <name type="common">Mucormycosis agent</name>
    <name type="synonym">Rhizopus arrhizus var. delemar</name>
    <dbReference type="NCBI Taxonomy" id="64495"/>
    <lineage>
        <taxon>Eukaryota</taxon>
        <taxon>Fungi</taxon>
        <taxon>Fungi incertae sedis</taxon>
        <taxon>Mucoromycota</taxon>
        <taxon>Mucoromycotina</taxon>
        <taxon>Mucoromycetes</taxon>
        <taxon>Mucorales</taxon>
        <taxon>Mucorineae</taxon>
        <taxon>Rhizopodaceae</taxon>
        <taxon>Rhizopus</taxon>
    </lineage>
</organism>
<evidence type="ECO:0000256" key="2">
    <source>
        <dbReference type="ARBA" id="ARBA00046328"/>
    </source>
</evidence>
<dbReference type="InterPro" id="IPR036361">
    <property type="entry name" value="SAP_dom_sf"/>
</dbReference>
<dbReference type="Proteomes" id="UP000716291">
    <property type="component" value="Unassembled WGS sequence"/>
</dbReference>
<comment type="similarity">
    <text evidence="2">Belongs to the SAP domain-containing ribonucleoprotein family.</text>
</comment>
<feature type="domain" description="SAP" evidence="4">
    <location>
        <begin position="5"/>
        <end position="39"/>
    </location>
</feature>
<dbReference type="OrthoDB" id="445357at2759"/>
<feature type="region of interest" description="Disordered" evidence="3">
    <location>
        <begin position="172"/>
        <end position="192"/>
    </location>
</feature>
<gene>
    <name evidence="5" type="ORF">G6F64_007182</name>
</gene>
<evidence type="ECO:0000256" key="3">
    <source>
        <dbReference type="SAM" id="MobiDB-lite"/>
    </source>
</evidence>
<dbReference type="Pfam" id="PF02037">
    <property type="entry name" value="SAP"/>
    <property type="match status" value="1"/>
</dbReference>
<accession>A0A9P6X7W3</accession>
<dbReference type="EMBL" id="JAANQT010001031">
    <property type="protein sequence ID" value="KAG1306964.1"/>
    <property type="molecule type" value="Genomic_DNA"/>
</dbReference>
<dbReference type="PANTHER" id="PTHR46551:SF1">
    <property type="entry name" value="SAP DOMAIN-CONTAINING RIBONUCLEOPROTEIN"/>
    <property type="match status" value="1"/>
</dbReference>
<evidence type="ECO:0000313" key="6">
    <source>
        <dbReference type="Proteomes" id="UP000716291"/>
    </source>
</evidence>
<proteinExistence type="inferred from homology"/>
<dbReference type="Gene3D" id="1.10.720.30">
    <property type="entry name" value="SAP domain"/>
    <property type="match status" value="1"/>
</dbReference>
<evidence type="ECO:0000256" key="1">
    <source>
        <dbReference type="ARBA" id="ARBA00022553"/>
    </source>
</evidence>
<dbReference type="GO" id="GO:0016973">
    <property type="term" value="P:poly(A)+ mRNA export from nucleus"/>
    <property type="evidence" value="ECO:0007669"/>
    <property type="project" value="TreeGrafter"/>
</dbReference>
<keyword evidence="1" id="KW-0597">Phosphoprotein</keyword>
<sequence length="345" mass="39888">MSEKYKQLKVKDLQGLLEKNGLSQTGKKDELIERLVHFDKRKELEKLEKELDLEEFGDSRLQESYKSLDILKESVLSDDEDLLIEKPSSPSKPTPIPAAAVTALPTQEERPVNQNVFKFTPITFDKPQGTTDKTFTADQIKSDAQRRLERMKRFGVKASEEEMKQLRAARFGTTTETPKATEKSKTTPVTKKETVAKKLIKKDTKPNHLPKHSLNSKSVMTKKKNRTGPLLKNTNLNQIVTQIHQKKNKLIPTVNRKRLFLNNKVDHPWIVKNKEKKRVVTAEKNTVIGNGRIITFETNQQKPSTTQRNMNNHKRTIQVNNKRKVHVQENNHNMNLNSRFKKRRT</sequence>
<evidence type="ECO:0000313" key="5">
    <source>
        <dbReference type="EMBL" id="KAG1306964.1"/>
    </source>
</evidence>
<dbReference type="InterPro" id="IPR003034">
    <property type="entry name" value="SAP_dom"/>
</dbReference>
<dbReference type="SMART" id="SM00513">
    <property type="entry name" value="SAP"/>
    <property type="match status" value="1"/>
</dbReference>
<keyword evidence="6" id="KW-1185">Reference proteome</keyword>
<dbReference type="AlphaFoldDB" id="A0A9P6X7W3"/>
<dbReference type="InterPro" id="IPR052240">
    <property type="entry name" value="SAP_domain_ribonucleoprotein"/>
</dbReference>
<evidence type="ECO:0000259" key="4">
    <source>
        <dbReference type="PROSITE" id="PS50800"/>
    </source>
</evidence>
<feature type="compositionally biased region" description="Basic and acidic residues" evidence="3">
    <location>
        <begin position="179"/>
        <end position="192"/>
    </location>
</feature>
<dbReference type="PROSITE" id="PS50800">
    <property type="entry name" value="SAP"/>
    <property type="match status" value="1"/>
</dbReference>
<name>A0A9P6X7W3_RHIOR</name>
<dbReference type="SUPFAM" id="SSF68906">
    <property type="entry name" value="SAP domain"/>
    <property type="match status" value="1"/>
</dbReference>
<comment type="caution">
    <text evidence="5">The sequence shown here is derived from an EMBL/GenBank/DDBJ whole genome shotgun (WGS) entry which is preliminary data.</text>
</comment>
<dbReference type="PANTHER" id="PTHR46551">
    <property type="entry name" value="SAP DOMAIN-CONTAINING RIBONUCLEOPROTEIN"/>
    <property type="match status" value="1"/>
</dbReference>
<reference evidence="5" key="1">
    <citation type="journal article" date="2020" name="Microb. Genom.">
        <title>Genetic diversity of clinical and environmental Mucorales isolates obtained from an investigation of mucormycosis cases among solid organ transplant recipients.</title>
        <authorList>
            <person name="Nguyen M.H."/>
            <person name="Kaul D."/>
            <person name="Muto C."/>
            <person name="Cheng S.J."/>
            <person name="Richter R.A."/>
            <person name="Bruno V.M."/>
            <person name="Liu G."/>
            <person name="Beyhan S."/>
            <person name="Sundermann A.J."/>
            <person name="Mounaud S."/>
            <person name="Pasculle A.W."/>
            <person name="Nierman W.C."/>
            <person name="Driscoll E."/>
            <person name="Cumbie R."/>
            <person name="Clancy C.J."/>
            <person name="Dupont C.L."/>
        </authorList>
    </citation>
    <scope>NUCLEOTIDE SEQUENCE</scope>
    <source>
        <strain evidence="5">GL11</strain>
    </source>
</reference>
<protein>
    <recommendedName>
        <fullName evidence="4">SAP domain-containing protein</fullName>
    </recommendedName>
</protein>